<accession>A0A8D8VEH5</accession>
<dbReference type="EMBL" id="HBUF01361935">
    <property type="protein sequence ID" value="CAG6721282.1"/>
    <property type="molecule type" value="Transcribed_RNA"/>
</dbReference>
<name>A0A8D8VEH5_9HEMI</name>
<proteinExistence type="predicted"/>
<evidence type="ECO:0000313" key="1">
    <source>
        <dbReference type="EMBL" id="CAG6721282.1"/>
    </source>
</evidence>
<dbReference type="AlphaFoldDB" id="A0A8D8VEH5"/>
<reference evidence="1" key="1">
    <citation type="submission" date="2021-05" db="EMBL/GenBank/DDBJ databases">
        <authorList>
            <person name="Alioto T."/>
            <person name="Alioto T."/>
            <person name="Gomez Garrido J."/>
        </authorList>
    </citation>
    <scope>NUCLEOTIDE SEQUENCE</scope>
</reference>
<organism evidence="1">
    <name type="scientific">Cacopsylla melanoneura</name>
    <dbReference type="NCBI Taxonomy" id="428564"/>
    <lineage>
        <taxon>Eukaryota</taxon>
        <taxon>Metazoa</taxon>
        <taxon>Ecdysozoa</taxon>
        <taxon>Arthropoda</taxon>
        <taxon>Hexapoda</taxon>
        <taxon>Insecta</taxon>
        <taxon>Pterygota</taxon>
        <taxon>Neoptera</taxon>
        <taxon>Paraneoptera</taxon>
        <taxon>Hemiptera</taxon>
        <taxon>Sternorrhyncha</taxon>
        <taxon>Psylloidea</taxon>
        <taxon>Psyllidae</taxon>
        <taxon>Psyllinae</taxon>
        <taxon>Cacopsylla</taxon>
    </lineage>
</organism>
<protein>
    <submittedName>
        <fullName evidence="1">Uncharacterized protein</fullName>
    </submittedName>
</protein>
<sequence>MYSTKEFSSHMRRQTHYVMLVNSMQMSSQVPRNTFLVDLHVGCQIIDLVTLFFHCSKNNVTLAGVEFPDIKVRPHYGRQRHSVDVSIDICRVECNPNEVDFFSEGWSL</sequence>